<evidence type="ECO:0000313" key="4">
    <source>
        <dbReference type="Proteomes" id="UP000191154"/>
    </source>
</evidence>
<accession>A0A1S8NHB2</accession>
<organism evidence="3 4">
    <name type="scientific">Clostridium saccharobutylicum</name>
    <dbReference type="NCBI Taxonomy" id="169679"/>
    <lineage>
        <taxon>Bacteria</taxon>
        <taxon>Bacillati</taxon>
        <taxon>Bacillota</taxon>
        <taxon>Clostridia</taxon>
        <taxon>Eubacteriales</taxon>
        <taxon>Clostridiaceae</taxon>
        <taxon>Clostridium</taxon>
    </lineage>
</organism>
<dbReference type="PROSITE" id="PS51462">
    <property type="entry name" value="NUDIX"/>
    <property type="match status" value="1"/>
</dbReference>
<comment type="similarity">
    <text evidence="1">Belongs to the Nudix hydrolase family.</text>
</comment>
<dbReference type="InterPro" id="IPR015797">
    <property type="entry name" value="NUDIX_hydrolase-like_dom_sf"/>
</dbReference>
<comment type="caution">
    <text evidence="3">The sequence shown here is derived from an EMBL/GenBank/DDBJ whole genome shotgun (WGS) entry which is preliminary data.</text>
</comment>
<proteinExistence type="inferred from homology"/>
<dbReference type="SUPFAM" id="SSF55811">
    <property type="entry name" value="Nudix"/>
    <property type="match status" value="1"/>
</dbReference>
<dbReference type="InterPro" id="IPR000086">
    <property type="entry name" value="NUDIX_hydrolase_dom"/>
</dbReference>
<dbReference type="STRING" id="169679.CSACC_33280"/>
<dbReference type="Proteomes" id="UP000191154">
    <property type="component" value="Unassembled WGS sequence"/>
</dbReference>
<dbReference type="PANTHER" id="PTHR43736:SF1">
    <property type="entry name" value="DIHYDRONEOPTERIN TRIPHOSPHATE DIPHOSPHATASE"/>
    <property type="match status" value="1"/>
</dbReference>
<evidence type="ECO:0000256" key="1">
    <source>
        <dbReference type="ARBA" id="ARBA00005582"/>
    </source>
</evidence>
<feature type="domain" description="Nudix hydrolase" evidence="2">
    <location>
        <begin position="41"/>
        <end position="180"/>
    </location>
</feature>
<name>A0A1S8NHB2_CLOSA</name>
<dbReference type="Gene3D" id="3.90.79.10">
    <property type="entry name" value="Nucleoside Triphosphate Pyrophosphohydrolase"/>
    <property type="match status" value="1"/>
</dbReference>
<dbReference type="Pfam" id="PF00293">
    <property type="entry name" value="NUDIX"/>
    <property type="match status" value="1"/>
</dbReference>
<gene>
    <name evidence="3" type="ORF">CLOSAC_00030</name>
</gene>
<dbReference type="RefSeq" id="WP_077863527.1">
    <property type="nucleotide sequence ID" value="NZ_LZYZ01000001.1"/>
</dbReference>
<sequence>MNWIESIKSYMPFNEQEKKDKEITIKYSNMFDDILTRNNELIHVTSSGFVVNKARDKVLMVHHNIYNSWSWTGGHADGDKDLLSVAIKEVNEETGVKNIVPISNNIISLDILPVLGHIKNKKYVAPHLHISIAYLIEANENEILVVKPDENSGVKWIPIREIDKYSNELHMKKVYKKIVSKIETL</sequence>
<evidence type="ECO:0000313" key="3">
    <source>
        <dbReference type="EMBL" id="OOM15732.1"/>
    </source>
</evidence>
<dbReference type="PANTHER" id="PTHR43736">
    <property type="entry name" value="ADP-RIBOSE PYROPHOSPHATASE"/>
    <property type="match status" value="1"/>
</dbReference>
<protein>
    <submittedName>
        <fullName evidence="3">NUDIX domain protein</fullName>
    </submittedName>
</protein>
<reference evidence="3 4" key="1">
    <citation type="submission" date="2016-05" db="EMBL/GenBank/DDBJ databases">
        <title>Microbial solvent formation.</title>
        <authorList>
            <person name="Poehlein A."/>
            <person name="Montoya Solano J.D."/>
            <person name="Flitsch S."/>
            <person name="Krabben P."/>
            <person name="Duerre P."/>
            <person name="Daniel R."/>
        </authorList>
    </citation>
    <scope>NUCLEOTIDE SEQUENCE [LARGE SCALE GENOMIC DNA]</scope>
    <source>
        <strain evidence="3 4">L1-8</strain>
    </source>
</reference>
<dbReference type="CDD" id="cd03674">
    <property type="entry name" value="NUDIX_Hydrolase"/>
    <property type="match status" value="1"/>
</dbReference>
<evidence type="ECO:0000259" key="2">
    <source>
        <dbReference type="PROSITE" id="PS51462"/>
    </source>
</evidence>
<dbReference type="EMBL" id="LZYZ01000001">
    <property type="protein sequence ID" value="OOM15732.1"/>
    <property type="molecule type" value="Genomic_DNA"/>
</dbReference>
<dbReference type="AlphaFoldDB" id="A0A1S8NHB2"/>